<evidence type="ECO:0000313" key="5">
    <source>
        <dbReference type="Proteomes" id="UP000295124"/>
    </source>
</evidence>
<gene>
    <name evidence="4" type="ORF">E1263_29455</name>
</gene>
<sequence length="411" mass="44866">MVVLLTFGSCTMDAEQSKRCYLSSVAGDMRVLMIAQSPIAGDSRILREATALADAGHTIHIIGRDVPEGFEIGPGISVESVSRSSGLRAGGGGLSVGHGSRGPKVLAKRFGRWLLLPEHRLRTEKQWRLTAAPRVAEAGPFDVVHAHDFNTLELAAEYADKWQARLVYDSHELWFDRALPGRPTPFWRARGRKFEAELAAKARVVFTVSDGIAVRLRDRGLADVRVIRNTFPKPDFIPQPLERPEGLLYAGRVGAGRDLPTVVGAARQLAPFRTVLMGSVDPNYRLDLGTVEVVAERSIDEVDETLRSYGISLVTLTNTCENHRLALPNKLFHAVRAGVPVVAADLPELRAVVSGHNLGTLYTPGDPASLAAAVRALIENYSVYTAGIREAADELNWEHDSEVLVKAYSEL</sequence>
<dbReference type="EMBL" id="SMKX01000109">
    <property type="protein sequence ID" value="TDD52146.1"/>
    <property type="molecule type" value="Genomic_DNA"/>
</dbReference>
<feature type="domain" description="Glycosyltransferase subfamily 4-like N-terminal" evidence="3">
    <location>
        <begin position="45"/>
        <end position="229"/>
    </location>
</feature>
<dbReference type="OrthoDB" id="3335961at2"/>
<name>A0A4R4Z2W4_9ACTN</name>
<dbReference type="SUPFAM" id="SSF53756">
    <property type="entry name" value="UDP-Glycosyltransferase/glycogen phosphorylase"/>
    <property type="match status" value="1"/>
</dbReference>
<dbReference type="Gene3D" id="3.40.50.2000">
    <property type="entry name" value="Glycogen Phosphorylase B"/>
    <property type="match status" value="2"/>
</dbReference>
<evidence type="ECO:0000259" key="3">
    <source>
        <dbReference type="Pfam" id="PF13439"/>
    </source>
</evidence>
<keyword evidence="1" id="KW-0328">Glycosyltransferase</keyword>
<accession>A0A4R4Z2W4</accession>
<evidence type="ECO:0000256" key="2">
    <source>
        <dbReference type="ARBA" id="ARBA00022679"/>
    </source>
</evidence>
<dbReference type="Pfam" id="PF13692">
    <property type="entry name" value="Glyco_trans_1_4"/>
    <property type="match status" value="1"/>
</dbReference>
<protein>
    <submittedName>
        <fullName evidence="4">Glycosyltransferase</fullName>
    </submittedName>
</protein>
<dbReference type="PANTHER" id="PTHR12526:SF600">
    <property type="entry name" value="GLYCOSYL TRANSFERASE GROUP 1"/>
    <property type="match status" value="1"/>
</dbReference>
<keyword evidence="5" id="KW-1185">Reference proteome</keyword>
<dbReference type="Proteomes" id="UP000295124">
    <property type="component" value="Unassembled WGS sequence"/>
</dbReference>
<organism evidence="4 5">
    <name type="scientific">Kribbella antibiotica</name>
    <dbReference type="NCBI Taxonomy" id="190195"/>
    <lineage>
        <taxon>Bacteria</taxon>
        <taxon>Bacillati</taxon>
        <taxon>Actinomycetota</taxon>
        <taxon>Actinomycetes</taxon>
        <taxon>Propionibacteriales</taxon>
        <taxon>Kribbellaceae</taxon>
        <taxon>Kribbella</taxon>
    </lineage>
</organism>
<dbReference type="InterPro" id="IPR028098">
    <property type="entry name" value="Glyco_trans_4-like_N"/>
</dbReference>
<reference evidence="4 5" key="1">
    <citation type="submission" date="2019-03" db="EMBL/GenBank/DDBJ databases">
        <title>Draft genome sequences of novel Actinobacteria.</title>
        <authorList>
            <person name="Sahin N."/>
            <person name="Ay H."/>
            <person name="Saygin H."/>
        </authorList>
    </citation>
    <scope>NUCLEOTIDE SEQUENCE [LARGE SCALE GENOMIC DNA]</scope>
    <source>
        <strain evidence="4 5">JCM 13523</strain>
    </source>
</reference>
<keyword evidence="2 4" id="KW-0808">Transferase</keyword>
<evidence type="ECO:0000256" key="1">
    <source>
        <dbReference type="ARBA" id="ARBA00022676"/>
    </source>
</evidence>
<dbReference type="AlphaFoldDB" id="A0A4R4Z2W4"/>
<evidence type="ECO:0000313" key="4">
    <source>
        <dbReference type="EMBL" id="TDD52146.1"/>
    </source>
</evidence>
<dbReference type="PANTHER" id="PTHR12526">
    <property type="entry name" value="GLYCOSYLTRANSFERASE"/>
    <property type="match status" value="1"/>
</dbReference>
<dbReference type="GO" id="GO:0016757">
    <property type="term" value="F:glycosyltransferase activity"/>
    <property type="evidence" value="ECO:0007669"/>
    <property type="project" value="UniProtKB-KW"/>
</dbReference>
<proteinExistence type="predicted"/>
<comment type="caution">
    <text evidence="4">The sequence shown here is derived from an EMBL/GenBank/DDBJ whole genome shotgun (WGS) entry which is preliminary data.</text>
</comment>
<dbReference type="Pfam" id="PF13439">
    <property type="entry name" value="Glyco_transf_4"/>
    <property type="match status" value="1"/>
</dbReference>